<gene>
    <name evidence="11" type="ORF">SAMN05216605_10656</name>
</gene>
<reference evidence="12" key="1">
    <citation type="submission" date="2016-10" db="EMBL/GenBank/DDBJ databases">
        <authorList>
            <person name="Varghese N."/>
            <person name="Submissions S."/>
        </authorList>
    </citation>
    <scope>NUCLEOTIDE SEQUENCE [LARGE SCALE GENOMIC DNA]</scope>
    <source>
        <strain evidence="12">ATCC 700689</strain>
    </source>
</reference>
<evidence type="ECO:0000259" key="10">
    <source>
        <dbReference type="PROSITE" id="PS51012"/>
    </source>
</evidence>
<keyword evidence="3 9" id="KW-0813">Transport</keyword>
<dbReference type="InterPro" id="IPR013525">
    <property type="entry name" value="ABC2_TM"/>
</dbReference>
<keyword evidence="4 9" id="KW-1003">Cell membrane</keyword>
<keyword evidence="7" id="KW-0625">Polysaccharide transport</keyword>
<dbReference type="PANTHER" id="PTHR30413">
    <property type="entry name" value="INNER MEMBRANE TRANSPORT PERMEASE"/>
    <property type="match status" value="1"/>
</dbReference>
<proteinExistence type="inferred from homology"/>
<dbReference type="GO" id="GO:0015920">
    <property type="term" value="P:lipopolysaccharide transport"/>
    <property type="evidence" value="ECO:0007669"/>
    <property type="project" value="TreeGrafter"/>
</dbReference>
<evidence type="ECO:0000256" key="4">
    <source>
        <dbReference type="ARBA" id="ARBA00022475"/>
    </source>
</evidence>
<comment type="subcellular location">
    <subcellularLocation>
        <location evidence="9">Cell inner membrane</location>
        <topology evidence="9">Multi-pass membrane protein</topology>
    </subcellularLocation>
    <subcellularLocation>
        <location evidence="1">Cell membrane</location>
        <topology evidence="1">Multi-pass membrane protein</topology>
    </subcellularLocation>
</comment>
<evidence type="ECO:0000256" key="7">
    <source>
        <dbReference type="ARBA" id="ARBA00023047"/>
    </source>
</evidence>
<evidence type="ECO:0000256" key="3">
    <source>
        <dbReference type="ARBA" id="ARBA00022448"/>
    </source>
</evidence>
<evidence type="ECO:0000256" key="9">
    <source>
        <dbReference type="RuleBase" id="RU361157"/>
    </source>
</evidence>
<dbReference type="PANTHER" id="PTHR30413:SF10">
    <property type="entry name" value="CAPSULE POLYSACCHARIDE EXPORT INNER-MEMBRANE PROTEIN CTRC"/>
    <property type="match status" value="1"/>
</dbReference>
<protein>
    <recommendedName>
        <fullName evidence="9">Transport permease protein</fullName>
    </recommendedName>
</protein>
<evidence type="ECO:0000256" key="6">
    <source>
        <dbReference type="ARBA" id="ARBA00022989"/>
    </source>
</evidence>
<evidence type="ECO:0000256" key="8">
    <source>
        <dbReference type="ARBA" id="ARBA00023136"/>
    </source>
</evidence>
<sequence length="231" mass="24891">MIGQPLIQLLLYGFVFQVVLRSRWGIQTPSGQDVPFGLLLFGGILLHGLLADTLVRAPSLIISNTSYVKRVIFPLEILPLVNVASTVTGVFFGMIILVAGSAYYAGHLSASILLVPIPVASLVVFTVGVGWLLSAVGVFFRDLAQLTSSLATIMLFTAPICYPAEMVPVQFRWLLNINPLTIPVEAVRSLIFSSGSVNWSALVGYSLVAGFTAALGYFVFHRMRAGFADVL</sequence>
<evidence type="ECO:0000313" key="11">
    <source>
        <dbReference type="EMBL" id="SDH36205.1"/>
    </source>
</evidence>
<comment type="caution">
    <text evidence="9">Lacks conserved residue(s) required for the propagation of feature annotation.</text>
</comment>
<evidence type="ECO:0000313" key="12">
    <source>
        <dbReference type="Proteomes" id="UP000182894"/>
    </source>
</evidence>
<keyword evidence="6 9" id="KW-1133">Transmembrane helix</keyword>
<feature type="transmembrane region" description="Helical" evidence="9">
    <location>
        <begin position="199"/>
        <end position="220"/>
    </location>
</feature>
<comment type="similarity">
    <text evidence="2 9">Belongs to the ABC-2 integral membrane protein family.</text>
</comment>
<evidence type="ECO:0000256" key="5">
    <source>
        <dbReference type="ARBA" id="ARBA00022692"/>
    </source>
</evidence>
<dbReference type="InterPro" id="IPR047817">
    <property type="entry name" value="ABC2_TM_bact-type"/>
</dbReference>
<evidence type="ECO:0000256" key="1">
    <source>
        <dbReference type="ARBA" id="ARBA00004651"/>
    </source>
</evidence>
<accession>A0A1G8BSK9</accession>
<dbReference type="Proteomes" id="UP000182894">
    <property type="component" value="Unassembled WGS sequence"/>
</dbReference>
<dbReference type="EMBL" id="FNCO01000006">
    <property type="protein sequence ID" value="SDH36205.1"/>
    <property type="molecule type" value="Genomic_DNA"/>
</dbReference>
<dbReference type="STRING" id="89065.SAMN05216605_10656"/>
<organism evidence="11 12">
    <name type="scientific">Pseudomonas abietaniphila</name>
    <dbReference type="NCBI Taxonomy" id="89065"/>
    <lineage>
        <taxon>Bacteria</taxon>
        <taxon>Pseudomonadati</taxon>
        <taxon>Pseudomonadota</taxon>
        <taxon>Gammaproteobacteria</taxon>
        <taxon>Pseudomonadales</taxon>
        <taxon>Pseudomonadaceae</taxon>
        <taxon>Pseudomonas</taxon>
    </lineage>
</organism>
<keyword evidence="5 9" id="KW-0812">Transmembrane</keyword>
<dbReference type="Pfam" id="PF01061">
    <property type="entry name" value="ABC2_membrane"/>
    <property type="match status" value="1"/>
</dbReference>
<feature type="transmembrane region" description="Helical" evidence="9">
    <location>
        <begin position="77"/>
        <end position="105"/>
    </location>
</feature>
<name>A0A1G8BSK9_9PSED</name>
<feature type="transmembrane region" description="Helical" evidence="9">
    <location>
        <begin position="36"/>
        <end position="57"/>
    </location>
</feature>
<keyword evidence="8 9" id="KW-0472">Membrane</keyword>
<dbReference type="GO" id="GO:0140359">
    <property type="term" value="F:ABC-type transporter activity"/>
    <property type="evidence" value="ECO:0007669"/>
    <property type="project" value="InterPro"/>
</dbReference>
<dbReference type="GO" id="GO:0015774">
    <property type="term" value="P:polysaccharide transport"/>
    <property type="evidence" value="ECO:0007669"/>
    <property type="project" value="UniProtKB-KW"/>
</dbReference>
<dbReference type="AlphaFoldDB" id="A0A1G8BSK9"/>
<keyword evidence="7" id="KW-0762">Sugar transport</keyword>
<dbReference type="PROSITE" id="PS51012">
    <property type="entry name" value="ABC_TM2"/>
    <property type="match status" value="1"/>
</dbReference>
<dbReference type="GO" id="GO:0005886">
    <property type="term" value="C:plasma membrane"/>
    <property type="evidence" value="ECO:0007669"/>
    <property type="project" value="UniProtKB-SubCell"/>
</dbReference>
<keyword evidence="12" id="KW-1185">Reference proteome</keyword>
<feature type="transmembrane region" description="Helical" evidence="9">
    <location>
        <begin position="112"/>
        <end position="140"/>
    </location>
</feature>
<evidence type="ECO:0000256" key="2">
    <source>
        <dbReference type="ARBA" id="ARBA00007783"/>
    </source>
</evidence>
<feature type="domain" description="ABC transmembrane type-2" evidence="10">
    <location>
        <begin position="4"/>
        <end position="223"/>
    </location>
</feature>